<dbReference type="RefSeq" id="WP_131149690.1">
    <property type="nucleotide sequence ID" value="NZ_SJTG01000001.1"/>
</dbReference>
<comment type="caution">
    <text evidence="2">The sequence shown here is derived from an EMBL/GenBank/DDBJ whole genome shotgun (WGS) entry which is preliminary data.</text>
</comment>
<reference evidence="2 3" key="1">
    <citation type="submission" date="2019-02" db="EMBL/GenBank/DDBJ databases">
        <title>Dyella amyloliquefaciens sp. nov., isolated from forest soil.</title>
        <authorList>
            <person name="Gao Z.-H."/>
            <person name="Qiu L.-H."/>
        </authorList>
    </citation>
    <scope>NUCLEOTIDE SEQUENCE [LARGE SCALE GENOMIC DNA]</scope>
    <source>
        <strain evidence="2 3">KACC 12747</strain>
    </source>
</reference>
<organism evidence="2 3">
    <name type="scientific">Dyella soli</name>
    <dbReference type="NCBI Taxonomy" id="522319"/>
    <lineage>
        <taxon>Bacteria</taxon>
        <taxon>Pseudomonadati</taxon>
        <taxon>Pseudomonadota</taxon>
        <taxon>Gammaproteobacteria</taxon>
        <taxon>Lysobacterales</taxon>
        <taxon>Rhodanobacteraceae</taxon>
        <taxon>Dyella</taxon>
    </lineage>
</organism>
<protein>
    <submittedName>
        <fullName evidence="2">Uncharacterized protein</fullName>
    </submittedName>
</protein>
<accession>A0A4R0Z2V0</accession>
<gene>
    <name evidence="2" type="ORF">EZM97_09745</name>
</gene>
<evidence type="ECO:0000313" key="2">
    <source>
        <dbReference type="EMBL" id="TCI13526.1"/>
    </source>
</evidence>
<keyword evidence="3" id="KW-1185">Reference proteome</keyword>
<sequence>MFLAGHVLAGTPAQAKAAGNQQKAQAKSAEVARLKHDVAAEEDKGRQADQRLQEQDKAIADLQKQLNEVKAAPAAQARHP</sequence>
<evidence type="ECO:0000256" key="1">
    <source>
        <dbReference type="SAM" id="MobiDB-lite"/>
    </source>
</evidence>
<dbReference type="Proteomes" id="UP000291822">
    <property type="component" value="Unassembled WGS sequence"/>
</dbReference>
<feature type="region of interest" description="Disordered" evidence="1">
    <location>
        <begin position="1"/>
        <end position="32"/>
    </location>
</feature>
<name>A0A4R0Z2V0_9GAMM</name>
<evidence type="ECO:0000313" key="3">
    <source>
        <dbReference type="Proteomes" id="UP000291822"/>
    </source>
</evidence>
<feature type="compositionally biased region" description="Low complexity" evidence="1">
    <location>
        <begin position="13"/>
        <end position="29"/>
    </location>
</feature>
<proteinExistence type="predicted"/>
<dbReference type="AlphaFoldDB" id="A0A4R0Z2V0"/>
<dbReference type="EMBL" id="SJTG01000001">
    <property type="protein sequence ID" value="TCI13526.1"/>
    <property type="molecule type" value="Genomic_DNA"/>
</dbReference>